<keyword evidence="2" id="KW-1185">Reference proteome</keyword>
<sequence length="241" mass="26186">MPSGVTHARHAMRSEIAETQLLRRLVFRNDRNEKIAFDVASGRVLRVSPPTSEHFQENLADVSGQDISKLAEGQISKLVAVVAEFTSGRTELSVEVQILQADALAPDVGISLDDLFQDLGKSPPPQESPLSEDFLEDFLEDCAPISCAALLMVGNSVTVEHGSDAHLYPLKTLARAERVSNAAALQSETHLGPVDQCVIYAGYPDGGQTILCASQSESLALLLLNNDVLEEVYEVWMSRSR</sequence>
<dbReference type="STRING" id="1005928.SAMN04487859_118117"/>
<evidence type="ECO:0000313" key="2">
    <source>
        <dbReference type="Proteomes" id="UP000198599"/>
    </source>
</evidence>
<name>A0A1I5F777_9RHOB</name>
<gene>
    <name evidence="1" type="ORF">SAMN04487859_118117</name>
</gene>
<protein>
    <submittedName>
        <fullName evidence="1">Uncharacterized protein</fullName>
    </submittedName>
</protein>
<evidence type="ECO:0000313" key="1">
    <source>
        <dbReference type="EMBL" id="SFO19592.1"/>
    </source>
</evidence>
<accession>A0A1I5F777</accession>
<dbReference type="AlphaFoldDB" id="A0A1I5F777"/>
<dbReference type="EMBL" id="FOVP01000018">
    <property type="protein sequence ID" value="SFO19592.1"/>
    <property type="molecule type" value="Genomic_DNA"/>
</dbReference>
<reference evidence="2" key="1">
    <citation type="submission" date="2016-10" db="EMBL/GenBank/DDBJ databases">
        <authorList>
            <person name="Varghese N."/>
            <person name="Submissions S."/>
        </authorList>
    </citation>
    <scope>NUCLEOTIDE SEQUENCE [LARGE SCALE GENOMIC DNA]</scope>
    <source>
        <strain evidence="2">DSM 28463</strain>
    </source>
</reference>
<proteinExistence type="predicted"/>
<organism evidence="1 2">
    <name type="scientific">Roseovarius lutimaris</name>
    <dbReference type="NCBI Taxonomy" id="1005928"/>
    <lineage>
        <taxon>Bacteria</taxon>
        <taxon>Pseudomonadati</taxon>
        <taxon>Pseudomonadota</taxon>
        <taxon>Alphaproteobacteria</taxon>
        <taxon>Rhodobacterales</taxon>
        <taxon>Roseobacteraceae</taxon>
        <taxon>Roseovarius</taxon>
    </lineage>
</organism>
<dbReference type="Proteomes" id="UP000198599">
    <property type="component" value="Unassembled WGS sequence"/>
</dbReference>